<feature type="domain" description="FecR protein" evidence="2">
    <location>
        <begin position="151"/>
        <end position="234"/>
    </location>
</feature>
<evidence type="ECO:0000313" key="4">
    <source>
        <dbReference type="Proteomes" id="UP000319976"/>
    </source>
</evidence>
<protein>
    <submittedName>
        <fullName evidence="3">Fec operon regulator FecR</fullName>
    </submittedName>
</protein>
<sequence>MAGQAADMRAEIRQIADAMLNGMADSSMASRLNELIINDLQCRQWYIEHLDLQAALVERSERESAEDCVRQLFIDVENKQKRRSMMVKAIAGGVSALLSLAVAIVVFVSWWNIPAAPVGRLSVMTADVEWESQEYLPGDVLRAGALLILNNGAATLELSNGTVVNLVAPVSALLRHDMHMTLAEGVLAANVPEQAHGFTVQTDDAEIIDLGTEFLVEKISGKGTHLLVREGMVEARLLDEQEQPTRILRLSAGQMMRFAGSDGVVEEEDRTLDWAQTTEKVEQVHGGVRQLTGQARMSVAPPLDLTTGEAPTKGFLLAIREKSAVEVSEKLTLTTRDGPVTLEPGLKIDSYLVHYDASGQTDPRAKGSLAFNKPILAVLDASDQLALTDHIFGLESRVWPTDTGRGYEAEDNLRLSDDRMTLTLHPGVSGVNQMDQCRVLFLHDE</sequence>
<proteinExistence type="predicted"/>
<keyword evidence="4" id="KW-1185">Reference proteome</keyword>
<accession>A0A517TF98</accession>
<dbReference type="AlphaFoldDB" id="A0A517TF98"/>
<name>A0A517TF98_9PLAN</name>
<dbReference type="PANTHER" id="PTHR30273">
    <property type="entry name" value="PERIPLASMIC SIGNAL SENSOR AND SIGMA FACTOR ACTIVATOR FECR-RELATED"/>
    <property type="match status" value="1"/>
</dbReference>
<evidence type="ECO:0000256" key="1">
    <source>
        <dbReference type="SAM" id="Phobius"/>
    </source>
</evidence>
<dbReference type="RefSeq" id="WP_145266676.1">
    <property type="nucleotide sequence ID" value="NZ_CP036316.1"/>
</dbReference>
<organism evidence="3 4">
    <name type="scientific">Calycomorphotria hydatis</name>
    <dbReference type="NCBI Taxonomy" id="2528027"/>
    <lineage>
        <taxon>Bacteria</taxon>
        <taxon>Pseudomonadati</taxon>
        <taxon>Planctomycetota</taxon>
        <taxon>Planctomycetia</taxon>
        <taxon>Planctomycetales</taxon>
        <taxon>Planctomycetaceae</taxon>
        <taxon>Calycomorphotria</taxon>
    </lineage>
</organism>
<dbReference type="Proteomes" id="UP000319976">
    <property type="component" value="Chromosome"/>
</dbReference>
<keyword evidence="1" id="KW-0472">Membrane</keyword>
<gene>
    <name evidence="3" type="ORF">V22_43160</name>
</gene>
<dbReference type="GO" id="GO:0016989">
    <property type="term" value="F:sigma factor antagonist activity"/>
    <property type="evidence" value="ECO:0007669"/>
    <property type="project" value="TreeGrafter"/>
</dbReference>
<keyword evidence="1" id="KW-0812">Transmembrane</keyword>
<dbReference type="OrthoDB" id="184599at2"/>
<reference evidence="3 4" key="1">
    <citation type="submission" date="2019-02" db="EMBL/GenBank/DDBJ databases">
        <title>Deep-cultivation of Planctomycetes and their phenomic and genomic characterization uncovers novel biology.</title>
        <authorList>
            <person name="Wiegand S."/>
            <person name="Jogler M."/>
            <person name="Boedeker C."/>
            <person name="Pinto D."/>
            <person name="Vollmers J."/>
            <person name="Rivas-Marin E."/>
            <person name="Kohn T."/>
            <person name="Peeters S.H."/>
            <person name="Heuer A."/>
            <person name="Rast P."/>
            <person name="Oberbeckmann S."/>
            <person name="Bunk B."/>
            <person name="Jeske O."/>
            <person name="Meyerdierks A."/>
            <person name="Storesund J.E."/>
            <person name="Kallscheuer N."/>
            <person name="Luecker S."/>
            <person name="Lage O.M."/>
            <person name="Pohl T."/>
            <person name="Merkel B.J."/>
            <person name="Hornburger P."/>
            <person name="Mueller R.-W."/>
            <person name="Bruemmer F."/>
            <person name="Labrenz M."/>
            <person name="Spormann A.M."/>
            <person name="Op den Camp H."/>
            <person name="Overmann J."/>
            <person name="Amann R."/>
            <person name="Jetten M.S.M."/>
            <person name="Mascher T."/>
            <person name="Medema M.H."/>
            <person name="Devos D.P."/>
            <person name="Kaster A.-K."/>
            <person name="Ovreas L."/>
            <person name="Rohde M."/>
            <person name="Galperin M.Y."/>
            <person name="Jogler C."/>
        </authorList>
    </citation>
    <scope>NUCLEOTIDE SEQUENCE [LARGE SCALE GENOMIC DNA]</scope>
    <source>
        <strain evidence="3 4">V22</strain>
    </source>
</reference>
<evidence type="ECO:0000313" key="3">
    <source>
        <dbReference type="EMBL" id="QDT67044.1"/>
    </source>
</evidence>
<dbReference type="InterPro" id="IPR006860">
    <property type="entry name" value="FecR"/>
</dbReference>
<dbReference type="InterPro" id="IPR012373">
    <property type="entry name" value="Ferrdict_sens_TM"/>
</dbReference>
<dbReference type="Gene3D" id="2.60.120.1440">
    <property type="match status" value="1"/>
</dbReference>
<dbReference type="Pfam" id="PF04773">
    <property type="entry name" value="FecR"/>
    <property type="match status" value="1"/>
</dbReference>
<evidence type="ECO:0000259" key="2">
    <source>
        <dbReference type="Pfam" id="PF04773"/>
    </source>
</evidence>
<dbReference type="PANTHER" id="PTHR30273:SF2">
    <property type="entry name" value="PROTEIN FECR"/>
    <property type="match status" value="1"/>
</dbReference>
<dbReference type="KEGG" id="chya:V22_43160"/>
<dbReference type="EMBL" id="CP036316">
    <property type="protein sequence ID" value="QDT67044.1"/>
    <property type="molecule type" value="Genomic_DNA"/>
</dbReference>
<feature type="transmembrane region" description="Helical" evidence="1">
    <location>
        <begin position="89"/>
        <end position="111"/>
    </location>
</feature>
<keyword evidence="1" id="KW-1133">Transmembrane helix</keyword>